<accession>Q4DFP8</accession>
<dbReference type="KEGG" id="tcr:509911.90"/>
<protein>
    <submittedName>
        <fullName evidence="14">Peptidase, putative</fullName>
    </submittedName>
</protein>
<dbReference type="InterPro" id="IPR011249">
    <property type="entry name" value="Metalloenz_LuxS/M16"/>
</dbReference>
<dbReference type="FunFam" id="3.30.830.10:FF:000012">
    <property type="entry name" value="Protease 3"/>
    <property type="match status" value="1"/>
</dbReference>
<organism evidence="14 15">
    <name type="scientific">Trypanosoma cruzi (strain CL Brener)</name>
    <dbReference type="NCBI Taxonomy" id="353153"/>
    <lineage>
        <taxon>Eukaryota</taxon>
        <taxon>Discoba</taxon>
        <taxon>Euglenozoa</taxon>
        <taxon>Kinetoplastea</taxon>
        <taxon>Metakinetoplastina</taxon>
        <taxon>Trypanosomatida</taxon>
        <taxon>Trypanosomatidae</taxon>
        <taxon>Trypanosoma</taxon>
        <taxon>Schizotrypanum</taxon>
    </lineage>
</organism>
<dbReference type="eggNOG" id="KOG0959">
    <property type="taxonomic scope" value="Eukaryota"/>
</dbReference>
<dbReference type="GeneID" id="3544540"/>
<evidence type="ECO:0000256" key="7">
    <source>
        <dbReference type="ARBA" id="ARBA00023049"/>
    </source>
</evidence>
<dbReference type="GO" id="GO:0005739">
    <property type="term" value="C:mitochondrion"/>
    <property type="evidence" value="ECO:0007669"/>
    <property type="project" value="TreeGrafter"/>
</dbReference>
<proteinExistence type="inferred from homology"/>
<reference evidence="14 15" key="1">
    <citation type="journal article" date="2005" name="Science">
        <title>The genome sequence of Trypanosoma cruzi, etiologic agent of Chagas disease.</title>
        <authorList>
            <person name="El-Sayed N.M."/>
            <person name="Myler P.J."/>
            <person name="Bartholomeu D.C."/>
            <person name="Nilsson D."/>
            <person name="Aggarwal G."/>
            <person name="Tran A.N."/>
            <person name="Ghedin E."/>
            <person name="Worthey E.A."/>
            <person name="Delcher A.L."/>
            <person name="Blandin G."/>
            <person name="Westenberger S.J."/>
            <person name="Caler E."/>
            <person name="Cerqueira G.C."/>
            <person name="Branche C."/>
            <person name="Haas B."/>
            <person name="Anupama A."/>
            <person name="Arner E."/>
            <person name="Aslund L."/>
            <person name="Attipoe P."/>
            <person name="Bontempi E."/>
            <person name="Bringaud F."/>
            <person name="Burton P."/>
            <person name="Cadag E."/>
            <person name="Campbell D.A."/>
            <person name="Carrington M."/>
            <person name="Crabtree J."/>
            <person name="Darban H."/>
            <person name="da Silveira J.F."/>
            <person name="de Jong P."/>
            <person name="Edwards K."/>
            <person name="Englund P.T."/>
            <person name="Fazelina G."/>
            <person name="Feldblyum T."/>
            <person name="Ferella M."/>
            <person name="Frasch A.C."/>
            <person name="Gull K."/>
            <person name="Horn D."/>
            <person name="Hou L."/>
            <person name="Huang Y."/>
            <person name="Kindlund E."/>
            <person name="Klingbeil M."/>
            <person name="Kluge S."/>
            <person name="Koo H."/>
            <person name="Lacerda D."/>
            <person name="Levin M.J."/>
            <person name="Lorenzi H."/>
            <person name="Louie T."/>
            <person name="Machado C.R."/>
            <person name="McCulloch R."/>
            <person name="McKenna A."/>
            <person name="Mizuno Y."/>
            <person name="Mottram J.C."/>
            <person name="Nelson S."/>
            <person name="Ochaya S."/>
            <person name="Osoegawa K."/>
            <person name="Pai G."/>
            <person name="Parsons M."/>
            <person name="Pentony M."/>
            <person name="Pettersson U."/>
            <person name="Pop M."/>
            <person name="Ramirez J.L."/>
            <person name="Rinta J."/>
            <person name="Robertson L."/>
            <person name="Salzberg S.L."/>
            <person name="Sanchez D.O."/>
            <person name="Seyler A."/>
            <person name="Sharma R."/>
            <person name="Shetty J."/>
            <person name="Simpson A.J."/>
            <person name="Sisk E."/>
            <person name="Tammi M.T."/>
            <person name="Tarleton R."/>
            <person name="Teixeira S."/>
            <person name="Van Aken S."/>
            <person name="Vogt C."/>
            <person name="Ward P.N."/>
            <person name="Wickstead B."/>
            <person name="Wortman J."/>
            <person name="White O."/>
            <person name="Fraser C.M."/>
            <person name="Stuart K.D."/>
            <person name="Andersson B."/>
        </authorList>
    </citation>
    <scope>NUCLEOTIDE SEQUENCE [LARGE SCALE GENOMIC DNA]</scope>
    <source>
        <strain evidence="14 15">CL Brener</strain>
    </source>
</reference>
<evidence type="ECO:0000256" key="2">
    <source>
        <dbReference type="ARBA" id="ARBA00007261"/>
    </source>
</evidence>
<evidence type="ECO:0000313" key="14">
    <source>
        <dbReference type="EMBL" id="EAN91352.1"/>
    </source>
</evidence>
<dbReference type="Pfam" id="PF05193">
    <property type="entry name" value="Peptidase_M16_C"/>
    <property type="match status" value="1"/>
</dbReference>
<keyword evidence="3" id="KW-0645">Protease</keyword>
<evidence type="ECO:0000256" key="1">
    <source>
        <dbReference type="ARBA" id="ARBA00001947"/>
    </source>
</evidence>
<evidence type="ECO:0000256" key="6">
    <source>
        <dbReference type="ARBA" id="ARBA00022833"/>
    </source>
</evidence>
<dbReference type="GO" id="GO:0043171">
    <property type="term" value="P:peptide catabolic process"/>
    <property type="evidence" value="ECO:0007669"/>
    <property type="project" value="TreeGrafter"/>
</dbReference>
<feature type="domain" description="Coenzyme PQQ synthesis protein F-like C-terminal lobe" evidence="13">
    <location>
        <begin position="842"/>
        <end position="936"/>
    </location>
</feature>
<dbReference type="InterPro" id="IPR032632">
    <property type="entry name" value="Peptidase_M16_M"/>
</dbReference>
<feature type="region of interest" description="Disordered" evidence="9">
    <location>
        <begin position="446"/>
        <end position="491"/>
    </location>
</feature>
<dbReference type="GO" id="GO:0005829">
    <property type="term" value="C:cytosol"/>
    <property type="evidence" value="ECO:0007669"/>
    <property type="project" value="TreeGrafter"/>
</dbReference>
<dbReference type="Pfam" id="PF22456">
    <property type="entry name" value="PqqF-like_C_4"/>
    <property type="match status" value="1"/>
</dbReference>
<dbReference type="PANTHER" id="PTHR43690">
    <property type="entry name" value="NARDILYSIN"/>
    <property type="match status" value="1"/>
</dbReference>
<dbReference type="InParanoid" id="Q4DFP8"/>
<dbReference type="Pfam" id="PF16187">
    <property type="entry name" value="Peptidase_M16_M"/>
    <property type="match status" value="1"/>
</dbReference>
<dbReference type="Pfam" id="PF00675">
    <property type="entry name" value="Peptidase_M16"/>
    <property type="match status" value="1"/>
</dbReference>
<keyword evidence="4" id="KW-0479">Metal-binding</keyword>
<evidence type="ECO:0000313" key="15">
    <source>
        <dbReference type="Proteomes" id="UP000002296"/>
    </source>
</evidence>
<dbReference type="GO" id="GO:0051603">
    <property type="term" value="P:proteolysis involved in protein catabolic process"/>
    <property type="evidence" value="ECO:0007669"/>
    <property type="project" value="TreeGrafter"/>
</dbReference>
<dbReference type="SMR" id="Q4DFP8"/>
<dbReference type="InterPro" id="IPR050626">
    <property type="entry name" value="Peptidase_M16"/>
</dbReference>
<keyword evidence="7" id="KW-0482">Metalloprotease</keyword>
<comment type="cofactor">
    <cofactor evidence="1">
        <name>Zn(2+)</name>
        <dbReference type="ChEBI" id="CHEBI:29105"/>
    </cofactor>
</comment>
<dbReference type="OMA" id="INQVMEH"/>
<dbReference type="RefSeq" id="XP_813203.1">
    <property type="nucleotide sequence ID" value="XM_808110.1"/>
</dbReference>
<dbReference type="InterPro" id="IPR007863">
    <property type="entry name" value="Peptidase_M16_C"/>
</dbReference>
<comment type="caution">
    <text evidence="14">The sequence shown here is derived from an EMBL/GenBank/DDBJ whole genome shotgun (WGS) entry which is preliminary data.</text>
</comment>
<evidence type="ECO:0000259" key="11">
    <source>
        <dbReference type="Pfam" id="PF05193"/>
    </source>
</evidence>
<evidence type="ECO:0000259" key="12">
    <source>
        <dbReference type="Pfam" id="PF16187"/>
    </source>
</evidence>
<sequence>MALQRDTVQIITPSALRARHFGFILQGGVKCIVIQDDNAKIPAAAMSIHAGQLNDPEFLPGLAHFCEHMLFMGTAKYPREDEYNSYISKNGGHCNAWTEDGSTTYYFTVAHDALEGALERFVEFFVAPSFNSSALSREVEAVHSEDEKNHNVDFWRIDELERSLFDPRHPRYRYGNGNITTLRDAPQARNVDIRAELLKFFDAHYVSEAACLAVYSALPPETVLHIVEAPLSKMRVGKPSALRFLPKEDPLYAADTRGLWLNVRTIKKIRKVRIVWPVKSSAALWPSMPSDYVSYVLGHECDCSVFGVLRREYMATAMVVGPSRVDDDNDLLCVEITLTMDGLRRIVEVIDILYQGIGLAARVDSAVYAQMKAEKKINFESSDIGENADHCAALASSANQTSLQHCWAAGELLLEDDIPASEAYTAQLTPENGVVMLAWGDMPCDDAATPAPVANDEEGEDNEECEEEQGEEEEEEEEEKEEKDEAASGPLDALPEFAQLACNSATRFHMTKFSKCRIPDEIIAGWAASRCGPRHPALALPPANPFLSTEFTVYAGDGRHATVETFHTPYGVALVRKDAGHHKSFNTSIIWRCLSPCAYASPRNLYYMHVLRAILNDAVAEISYFGLLAALQNDIQLSAGGLVLSVTGPQHRIMEFFFAIFEKLFTPAVLCGSVEMYSNYAEREMRALQSKRTKQPYTLAGDRFMKAARVVAYTFDEVIEAAVSTSYEEYQAFVKEYLASGVYFDCFVAGNIPSSKDVQSRLIVGAQEILSRLHVSPACKEKFPKFCDTYAFPCVSSLPHAPLVDVLIYPPFDETNSNVAVLFDIYVGEETPLLRALCDSTHQLFSSSFFDTLRTRETLGYVVYSQSLRVEGTAHLQFVVQSAVEGVDGAYLLSRIIAFLAAVEEKLETVCAEAEVKTVVNGLIERRRKLPDSVEKDSLDLLHRHLHPVDFAHKELEIEELKQLDSAKVKEFFRTHVANSSNSRRALAVVVHNAASVKNDVLDGADGVRRTVTLPPRRPGKGSVEEVDNESTESVLQLPDFVAAPMSITVQKHPSPEDFHRHFPIVPGKSF</sequence>
<dbReference type="EMBL" id="AAHK01000532">
    <property type="protein sequence ID" value="EAN91352.1"/>
    <property type="molecule type" value="Genomic_DNA"/>
</dbReference>
<dbReference type="PaxDb" id="353153-Q4DFP8"/>
<dbReference type="SUPFAM" id="SSF63411">
    <property type="entry name" value="LuxS/MPP-like metallohydrolase"/>
    <property type="match status" value="4"/>
</dbReference>
<dbReference type="Gene3D" id="3.30.830.10">
    <property type="entry name" value="Metalloenzyme, LuxS/M16 peptidase-like"/>
    <property type="match status" value="4"/>
</dbReference>
<dbReference type="PANTHER" id="PTHR43690:SF18">
    <property type="entry name" value="INSULIN-DEGRADING ENZYME-RELATED"/>
    <property type="match status" value="1"/>
</dbReference>
<feature type="domain" description="Peptidase M16 N-terminal" evidence="10">
    <location>
        <begin position="33"/>
        <end position="167"/>
    </location>
</feature>
<evidence type="ECO:0000259" key="10">
    <source>
        <dbReference type="Pfam" id="PF00675"/>
    </source>
</evidence>
<feature type="domain" description="Peptidase M16 middle/third" evidence="12">
    <location>
        <begin position="501"/>
        <end position="720"/>
    </location>
</feature>
<dbReference type="FunCoup" id="Q4DFP8">
    <property type="interactions" value="484"/>
</dbReference>
<evidence type="ECO:0000256" key="8">
    <source>
        <dbReference type="RuleBase" id="RU004447"/>
    </source>
</evidence>
<gene>
    <name evidence="14" type="ORF">Tc00.1047053509911.90</name>
</gene>
<comment type="similarity">
    <text evidence="2 8">Belongs to the peptidase M16 family.</text>
</comment>
<evidence type="ECO:0000256" key="9">
    <source>
        <dbReference type="SAM" id="MobiDB-lite"/>
    </source>
</evidence>
<keyword evidence="5" id="KW-0378">Hydrolase</keyword>
<dbReference type="AlphaFoldDB" id="Q4DFP8"/>
<evidence type="ECO:0000256" key="5">
    <source>
        <dbReference type="ARBA" id="ARBA00022801"/>
    </source>
</evidence>
<evidence type="ECO:0000259" key="13">
    <source>
        <dbReference type="Pfam" id="PF22456"/>
    </source>
</evidence>
<dbReference type="STRING" id="353153.Q4DFP8"/>
<dbReference type="InterPro" id="IPR054734">
    <property type="entry name" value="PqqF-like_C_4"/>
</dbReference>
<name>Q4DFP8_TRYCC</name>
<evidence type="ECO:0000256" key="3">
    <source>
        <dbReference type="ARBA" id="ARBA00022670"/>
    </source>
</evidence>
<evidence type="ECO:0000256" key="4">
    <source>
        <dbReference type="ARBA" id="ARBA00022723"/>
    </source>
</evidence>
<feature type="compositionally biased region" description="Acidic residues" evidence="9">
    <location>
        <begin position="455"/>
        <end position="484"/>
    </location>
</feature>
<dbReference type="GO" id="GO:0046872">
    <property type="term" value="F:metal ion binding"/>
    <property type="evidence" value="ECO:0007669"/>
    <property type="project" value="UniProtKB-KW"/>
</dbReference>
<dbReference type="InterPro" id="IPR001431">
    <property type="entry name" value="Pept_M16_Zn_BS"/>
</dbReference>
<keyword evidence="15" id="KW-1185">Reference proteome</keyword>
<dbReference type="PROSITE" id="PS00143">
    <property type="entry name" value="INSULINASE"/>
    <property type="match status" value="1"/>
</dbReference>
<dbReference type="Proteomes" id="UP000002296">
    <property type="component" value="Unassembled WGS sequence"/>
</dbReference>
<feature type="domain" description="Peptidase M16 C-terminal" evidence="11">
    <location>
        <begin position="194"/>
        <end position="357"/>
    </location>
</feature>
<dbReference type="InterPro" id="IPR011765">
    <property type="entry name" value="Pept_M16_N"/>
</dbReference>
<keyword evidence="6" id="KW-0862">Zinc</keyword>
<dbReference type="GO" id="GO:0004222">
    <property type="term" value="F:metalloendopeptidase activity"/>
    <property type="evidence" value="ECO:0007669"/>
    <property type="project" value="InterPro"/>
</dbReference>